<dbReference type="SUPFAM" id="SSF88659">
    <property type="entry name" value="Sigma3 and sigma4 domains of RNA polymerase sigma factors"/>
    <property type="match status" value="1"/>
</dbReference>
<accession>A0A383AVP9</accession>
<evidence type="ECO:0000256" key="1">
    <source>
        <dbReference type="ARBA" id="ARBA00007788"/>
    </source>
</evidence>
<organism evidence="3">
    <name type="scientific">marine metagenome</name>
    <dbReference type="NCBI Taxonomy" id="408172"/>
    <lineage>
        <taxon>unclassified sequences</taxon>
        <taxon>metagenomes</taxon>
        <taxon>ecological metagenomes</taxon>
    </lineage>
</organism>
<dbReference type="EMBL" id="UINC01195192">
    <property type="protein sequence ID" value="SVE11643.1"/>
    <property type="molecule type" value="Genomic_DNA"/>
</dbReference>
<feature type="domain" description="RNA polymerase sigma-70" evidence="2">
    <location>
        <begin position="134"/>
        <end position="160"/>
    </location>
</feature>
<name>A0A383AVP9_9ZZZZ</name>
<dbReference type="PRINTS" id="PR00046">
    <property type="entry name" value="SIGMA70FCT"/>
</dbReference>
<dbReference type="PANTHER" id="PTHR30376:SF3">
    <property type="entry name" value="RNA POLYMERASE SIGMA FACTOR RPOH"/>
    <property type="match status" value="1"/>
</dbReference>
<sequence>FILRNWRIAKIATTKAQRKLFFNLRSSKKRLGWLNQKEINEVAEDLGVKPSDVIEMEKRMSNYDATLEPRLDDDEPCNMPINYLENNEAGPEELLENEQNISNQQETLKNAVSLLDDRSRNIISNRWLAEKKVTLHELAAIHNISAERVRQIENTAIKKLKESIKN</sequence>
<dbReference type="InterPro" id="IPR013324">
    <property type="entry name" value="RNA_pol_sigma_r3/r4-like"/>
</dbReference>
<dbReference type="PROSITE" id="PS00716">
    <property type="entry name" value="SIGMA70_2"/>
    <property type="match status" value="1"/>
</dbReference>
<proteinExistence type="inferred from homology"/>
<dbReference type="InterPro" id="IPR000943">
    <property type="entry name" value="RNA_pol_sigma70"/>
</dbReference>
<reference evidence="3" key="1">
    <citation type="submission" date="2018-05" db="EMBL/GenBank/DDBJ databases">
        <authorList>
            <person name="Lanie J.A."/>
            <person name="Ng W.-L."/>
            <person name="Kazmierczak K.M."/>
            <person name="Andrzejewski T.M."/>
            <person name="Davidsen T.M."/>
            <person name="Wayne K.J."/>
            <person name="Tettelin H."/>
            <person name="Glass J.I."/>
            <person name="Rusch D."/>
            <person name="Podicherti R."/>
            <person name="Tsui H.-C.T."/>
            <person name="Winkler M.E."/>
        </authorList>
    </citation>
    <scope>NUCLEOTIDE SEQUENCE</scope>
</reference>
<dbReference type="InterPro" id="IPR014284">
    <property type="entry name" value="RNA_pol_sigma-70_dom"/>
</dbReference>
<dbReference type="Gene3D" id="1.20.140.160">
    <property type="match status" value="1"/>
</dbReference>
<evidence type="ECO:0000313" key="3">
    <source>
        <dbReference type="EMBL" id="SVE11643.1"/>
    </source>
</evidence>
<dbReference type="GO" id="GO:0003700">
    <property type="term" value="F:DNA-binding transcription factor activity"/>
    <property type="evidence" value="ECO:0007669"/>
    <property type="project" value="InterPro"/>
</dbReference>
<dbReference type="PANTHER" id="PTHR30376">
    <property type="entry name" value="SIGMA FACTOR RPOH HEAT SHOCK RELATED"/>
    <property type="match status" value="1"/>
</dbReference>
<evidence type="ECO:0000259" key="2">
    <source>
        <dbReference type="PROSITE" id="PS00716"/>
    </source>
</evidence>
<dbReference type="GO" id="GO:0006352">
    <property type="term" value="P:DNA-templated transcription initiation"/>
    <property type="evidence" value="ECO:0007669"/>
    <property type="project" value="InterPro"/>
</dbReference>
<protein>
    <recommendedName>
        <fullName evidence="2">RNA polymerase sigma-70 domain-containing protein</fullName>
    </recommendedName>
</protein>
<comment type="similarity">
    <text evidence="1">Belongs to the sigma-70 factor family.</text>
</comment>
<dbReference type="Pfam" id="PF04545">
    <property type="entry name" value="Sigma70_r4"/>
    <property type="match status" value="1"/>
</dbReference>
<gene>
    <name evidence="3" type="ORF">METZ01_LOCUS464497</name>
</gene>
<feature type="non-terminal residue" evidence="3">
    <location>
        <position position="1"/>
    </location>
</feature>
<dbReference type="AlphaFoldDB" id="A0A383AVP9"/>
<dbReference type="NCBIfam" id="TIGR02937">
    <property type="entry name" value="sigma70-ECF"/>
    <property type="match status" value="1"/>
</dbReference>
<dbReference type="InterPro" id="IPR007630">
    <property type="entry name" value="RNA_pol_sigma70_r4"/>
</dbReference>
<dbReference type="InterPro" id="IPR050813">
    <property type="entry name" value="Sigma-70_Factor"/>
</dbReference>